<dbReference type="Proteomes" id="UP000251842">
    <property type="component" value="Chromosome"/>
</dbReference>
<gene>
    <name evidence="3" type="ORF">DCD74_10215</name>
</gene>
<dbReference type="KEGG" id="lue:DCD74_10215"/>
<dbReference type="Gene3D" id="1.25.40.10">
    <property type="entry name" value="Tetratricopeptide repeat domain"/>
    <property type="match status" value="2"/>
</dbReference>
<dbReference type="RefSeq" id="WP_112927213.1">
    <property type="nucleotide sequence ID" value="NZ_CP029556.1"/>
</dbReference>
<keyword evidence="2" id="KW-0732">Signal</keyword>
<dbReference type="InterPro" id="IPR011990">
    <property type="entry name" value="TPR-like_helical_dom_sf"/>
</dbReference>
<feature type="chain" id="PRO_5016872496" description="Tetratricopeptide repeat protein" evidence="2">
    <location>
        <begin position="27"/>
        <end position="367"/>
    </location>
</feature>
<dbReference type="Pfam" id="PF14559">
    <property type="entry name" value="TPR_19"/>
    <property type="match status" value="1"/>
</dbReference>
<reference evidence="4" key="1">
    <citation type="submission" date="2018-05" db="EMBL/GenBank/DDBJ databases">
        <title>Luteimonas pekinense sp. nov., isolated from human Meibomian gland secretions, Beijing, China.</title>
        <authorList>
            <person name="Wen T."/>
            <person name="Bai H."/>
            <person name="Lv H."/>
        </authorList>
    </citation>
    <scope>NUCLEOTIDE SEQUENCE [LARGE SCALE GENOMIC DNA]</scope>
    <source>
        <strain evidence="4">83-4</strain>
    </source>
</reference>
<evidence type="ECO:0000256" key="2">
    <source>
        <dbReference type="SAM" id="SignalP"/>
    </source>
</evidence>
<dbReference type="SUPFAM" id="SSF48452">
    <property type="entry name" value="TPR-like"/>
    <property type="match status" value="2"/>
</dbReference>
<dbReference type="EMBL" id="CP029556">
    <property type="protein sequence ID" value="AXA85001.1"/>
    <property type="molecule type" value="Genomic_DNA"/>
</dbReference>
<accession>A0A344J7J1</accession>
<feature type="region of interest" description="Disordered" evidence="1">
    <location>
        <begin position="28"/>
        <end position="70"/>
    </location>
</feature>
<evidence type="ECO:0000313" key="4">
    <source>
        <dbReference type="Proteomes" id="UP000251842"/>
    </source>
</evidence>
<dbReference type="SMART" id="SM00028">
    <property type="entry name" value="TPR"/>
    <property type="match status" value="4"/>
</dbReference>
<feature type="compositionally biased region" description="Basic and acidic residues" evidence="1">
    <location>
        <begin position="59"/>
        <end position="70"/>
    </location>
</feature>
<proteinExistence type="predicted"/>
<protein>
    <recommendedName>
        <fullName evidence="5">Tetratricopeptide repeat protein</fullName>
    </recommendedName>
</protein>
<organism evidence="3 4">
    <name type="scientific">Solilutibacter oculi</name>
    <dbReference type="NCBI Taxonomy" id="2698682"/>
    <lineage>
        <taxon>Bacteria</taxon>
        <taxon>Pseudomonadati</taxon>
        <taxon>Pseudomonadota</taxon>
        <taxon>Gammaproteobacteria</taxon>
        <taxon>Lysobacterales</taxon>
        <taxon>Lysobacteraceae</taxon>
        <taxon>Solilutibacter</taxon>
    </lineage>
</organism>
<sequence length="367" mass="40116">MNTPRRALTAAISLAVCAAIATPAFAQMTERRQERRNQEKKQAAAAAEQKEAPQFPQATREEPKTRATEKGIKTLQEISKAYDEQNYTGLLAKAVPFAEATTNAYEKAFAYQLAAVAAAETNDIAKSAQYFQAAIDANGLDNNSHYRVMSNLAATQSQLEQWDASIKTLDRFLAETKTDDPKYLSMKAGLLSAAGRNDEASKLFAELLAKNPGDKKLLMNTVATLQQSDRFAEANKLLLDAQKKGQLTEDREYRALYSGLLNEDNHWKQAAAVIDEGAAKGVLQKNEDLGKAYAIVANQAFFADDLNAAAKYYALAAPLMSDGEAWLNLAKVYNNQGKKAEQRNAAQQALKKGVKNTAEAQRLASPK</sequence>
<dbReference type="OrthoDB" id="5964849at2"/>
<dbReference type="InterPro" id="IPR019734">
    <property type="entry name" value="TPR_rpt"/>
</dbReference>
<feature type="compositionally biased region" description="Basic and acidic residues" evidence="1">
    <location>
        <begin position="29"/>
        <end position="42"/>
    </location>
</feature>
<name>A0A344J7J1_9GAMM</name>
<keyword evidence="4" id="KW-1185">Reference proteome</keyword>
<feature type="region of interest" description="Disordered" evidence="1">
    <location>
        <begin position="338"/>
        <end position="367"/>
    </location>
</feature>
<feature type="signal peptide" evidence="2">
    <location>
        <begin position="1"/>
        <end position="26"/>
    </location>
</feature>
<evidence type="ECO:0000313" key="3">
    <source>
        <dbReference type="EMBL" id="AXA85001.1"/>
    </source>
</evidence>
<evidence type="ECO:0008006" key="5">
    <source>
        <dbReference type="Google" id="ProtNLM"/>
    </source>
</evidence>
<dbReference type="AlphaFoldDB" id="A0A344J7J1"/>
<evidence type="ECO:0000256" key="1">
    <source>
        <dbReference type="SAM" id="MobiDB-lite"/>
    </source>
</evidence>